<dbReference type="EMBL" id="RBJC01000004">
    <property type="protein sequence ID" value="RKR76848.1"/>
    <property type="molecule type" value="Genomic_DNA"/>
</dbReference>
<accession>A0A420XI68</accession>
<keyword evidence="2" id="KW-1185">Reference proteome</keyword>
<comment type="caution">
    <text evidence="1">The sequence shown here is derived from an EMBL/GenBank/DDBJ whole genome shotgun (WGS) entry which is preliminary data.</text>
</comment>
<proteinExistence type="predicted"/>
<dbReference type="RefSeq" id="WP_257792055.1">
    <property type="nucleotide sequence ID" value="NZ_CP016604.1"/>
</dbReference>
<protein>
    <submittedName>
        <fullName evidence="1">Uncharacterized protein</fullName>
    </submittedName>
</protein>
<reference evidence="1 2" key="1">
    <citation type="submission" date="2018-10" db="EMBL/GenBank/DDBJ databases">
        <title>Genomic Encyclopedia of Type Strains, Phase IV (KMG-IV): sequencing the most valuable type-strain genomes for metagenomic binning, comparative biology and taxonomic classification.</title>
        <authorList>
            <person name="Goeker M."/>
        </authorList>
    </citation>
    <scope>NUCLEOTIDE SEQUENCE [LARGE SCALE GENOMIC DNA]</scope>
    <source>
        <strain evidence="1 2">DSM 23800</strain>
    </source>
</reference>
<organism evidence="1 2">
    <name type="scientific">Otariodibacter oris</name>
    <dbReference type="NCBI Taxonomy" id="1032623"/>
    <lineage>
        <taxon>Bacteria</taxon>
        <taxon>Pseudomonadati</taxon>
        <taxon>Pseudomonadota</taxon>
        <taxon>Gammaproteobacteria</taxon>
        <taxon>Pasteurellales</taxon>
        <taxon>Pasteurellaceae</taxon>
        <taxon>Otariodibacter</taxon>
    </lineage>
</organism>
<evidence type="ECO:0000313" key="2">
    <source>
        <dbReference type="Proteomes" id="UP000280099"/>
    </source>
</evidence>
<dbReference type="Proteomes" id="UP000280099">
    <property type="component" value="Unassembled WGS sequence"/>
</dbReference>
<name>A0A420XI68_9PAST</name>
<gene>
    <name evidence="1" type="ORF">DES31_0156</name>
</gene>
<dbReference type="AlphaFoldDB" id="A0A420XI68"/>
<sequence length="44" mass="5063">MNKPRAKIIGIGSGGTNIINFFQQHQQYVEFVKNTMSKYDNTDK</sequence>
<evidence type="ECO:0000313" key="1">
    <source>
        <dbReference type="EMBL" id="RKR76848.1"/>
    </source>
</evidence>